<dbReference type="PANTHER" id="PTHR45398:SF1">
    <property type="entry name" value="ENZYME, PUTATIVE (JCVI)-RELATED"/>
    <property type="match status" value="1"/>
</dbReference>
<dbReference type="VEuPathDB" id="FungiDB:P175DRAFT_0191740"/>
<evidence type="ECO:0000259" key="3">
    <source>
        <dbReference type="Pfam" id="PF00668"/>
    </source>
</evidence>
<comment type="caution">
    <text evidence="4">The sequence shown here is derived from an EMBL/GenBank/DDBJ whole genome shotgun (WGS) entry which is preliminary data.</text>
</comment>
<reference evidence="4 5" key="1">
    <citation type="journal article" date="2018" name="Proc. Natl. Acad. Sci. U.S.A.">
        <title>Linking secondary metabolites to gene clusters through genome sequencing of six diverse Aspergillus species.</title>
        <authorList>
            <person name="Kaerboelling I."/>
            <person name="Vesth T.C."/>
            <person name="Frisvad J.C."/>
            <person name="Nybo J.L."/>
            <person name="Theobald S."/>
            <person name="Kuo A."/>
            <person name="Bowyer P."/>
            <person name="Matsuda Y."/>
            <person name="Mondo S."/>
            <person name="Lyhne E.K."/>
            <person name="Kogle M.E."/>
            <person name="Clum A."/>
            <person name="Lipzen A."/>
            <person name="Salamov A."/>
            <person name="Ngan C.Y."/>
            <person name="Daum C."/>
            <person name="Chiniquy J."/>
            <person name="Barry K."/>
            <person name="LaButti K."/>
            <person name="Haridas S."/>
            <person name="Simmons B.A."/>
            <person name="Magnuson J.K."/>
            <person name="Mortensen U.H."/>
            <person name="Larsen T.O."/>
            <person name="Grigoriev I.V."/>
            <person name="Baker S.E."/>
            <person name="Andersen M.R."/>
        </authorList>
    </citation>
    <scope>NUCLEOTIDE SEQUENCE [LARGE SCALE GENOMIC DNA]</scope>
    <source>
        <strain evidence="4 5">IBT 24754</strain>
    </source>
</reference>
<evidence type="ECO:0000313" key="5">
    <source>
        <dbReference type="Proteomes" id="UP000244073"/>
    </source>
</evidence>
<proteinExistence type="inferred from homology"/>
<dbReference type="OrthoDB" id="4507435at2759"/>
<dbReference type="AlphaFoldDB" id="A0A2T5LZ66"/>
<dbReference type="InterPro" id="IPR001242">
    <property type="entry name" value="Condensation_dom"/>
</dbReference>
<organism evidence="4 5">
    <name type="scientific">Aspergillus ochraceoroseus IBT 24754</name>
    <dbReference type="NCBI Taxonomy" id="1392256"/>
    <lineage>
        <taxon>Eukaryota</taxon>
        <taxon>Fungi</taxon>
        <taxon>Dikarya</taxon>
        <taxon>Ascomycota</taxon>
        <taxon>Pezizomycotina</taxon>
        <taxon>Eurotiomycetes</taxon>
        <taxon>Eurotiomycetidae</taxon>
        <taxon>Eurotiales</taxon>
        <taxon>Aspergillaceae</taxon>
        <taxon>Aspergillus</taxon>
        <taxon>Aspergillus subgen. Nidulantes</taxon>
    </lineage>
</organism>
<dbReference type="SUPFAM" id="SSF52777">
    <property type="entry name" value="CoA-dependent acyltransferases"/>
    <property type="match status" value="3"/>
</dbReference>
<feature type="region of interest" description="Disordered" evidence="2">
    <location>
        <begin position="567"/>
        <end position="588"/>
    </location>
</feature>
<sequence>MMFTKQFGQSPGDFIVTALFTALQSMRKIDDGVNFATISNARLCGNPGKFPRAIGCFDTVGCPYTLKERGETGVDLLIRVKDKNLGYPKNLPDEIARDAEKHILVGIGRLQKQFDPPQNAQHLVLSQQYFSTLPPACLLYVQPFWEGEQVKLQLRCREQDFTENELGQIAGTFRATLKELIAECRLSDLRVTPSDFPLLNLTYVELDDLVSTRLSRVSPQPLRDTDAIFACTPRQEAMLVAPAIYPELYQCSFVVRIRLPAIETSLDFSCLREAWGILVQRHEALRTVFIESSNRPGHFDQVISRNVPNPLVFIGDGDESIAHHILPRRPVVFPNYKATHHAMLCKTSKSSAYLRLDMSHAIVDGQSAEVLLRDLSRIYGNQSLDTHVMPYYDFVNCQQQLVEDTSVAYWSKYLAGADPSYFPINGDQSDRRDLGTVHQEMKIKPGLLGEFCGSLNITVANICQVAWALVLRSSTGLEDICFSYATSGREAPLKGINNTVGAFLNAVICRIQVPMTASVPQVLRKAKFDFVDSLQHPHFYATDNNIQSGQFGRLKSNTLMSCQRKVTANTASTPEERRHVQTPHSNPTQLVPILATHSAV</sequence>
<dbReference type="PANTHER" id="PTHR45398">
    <property type="match status" value="1"/>
</dbReference>
<dbReference type="GO" id="GO:0003824">
    <property type="term" value="F:catalytic activity"/>
    <property type="evidence" value="ECO:0007669"/>
    <property type="project" value="InterPro"/>
</dbReference>
<dbReference type="EMBL" id="MSFN02000003">
    <property type="protein sequence ID" value="PTU21577.1"/>
    <property type="molecule type" value="Genomic_DNA"/>
</dbReference>
<feature type="domain" description="Condensation" evidence="3">
    <location>
        <begin position="232"/>
        <end position="537"/>
    </location>
</feature>
<dbReference type="RefSeq" id="XP_040752969.1">
    <property type="nucleotide sequence ID" value="XM_040892542.1"/>
</dbReference>
<accession>A0A2T5LZ66</accession>
<dbReference type="Proteomes" id="UP000244073">
    <property type="component" value="Unassembled WGS sequence"/>
</dbReference>
<comment type="similarity">
    <text evidence="1">Belongs to the NRP synthetase family.</text>
</comment>
<dbReference type="GeneID" id="63809424"/>
<evidence type="ECO:0000256" key="2">
    <source>
        <dbReference type="SAM" id="MobiDB-lite"/>
    </source>
</evidence>
<dbReference type="Gene3D" id="3.30.559.30">
    <property type="entry name" value="Nonribosomal peptide synthetase, condensation domain"/>
    <property type="match status" value="2"/>
</dbReference>
<protein>
    <recommendedName>
        <fullName evidence="3">Condensation domain-containing protein</fullName>
    </recommendedName>
</protein>
<name>A0A2T5LZ66_9EURO</name>
<gene>
    <name evidence="4" type="ORF">P175DRAFT_0191740</name>
</gene>
<evidence type="ECO:0000313" key="4">
    <source>
        <dbReference type="EMBL" id="PTU21577.1"/>
    </source>
</evidence>
<evidence type="ECO:0000256" key="1">
    <source>
        <dbReference type="ARBA" id="ARBA00029454"/>
    </source>
</evidence>
<dbReference type="CDD" id="cd19542">
    <property type="entry name" value="CT_NRPS-like"/>
    <property type="match status" value="1"/>
</dbReference>
<dbReference type="Gene3D" id="3.30.559.10">
    <property type="entry name" value="Chloramphenicol acetyltransferase-like domain"/>
    <property type="match status" value="1"/>
</dbReference>
<dbReference type="Pfam" id="PF00668">
    <property type="entry name" value="Condensation"/>
    <property type="match status" value="1"/>
</dbReference>
<dbReference type="InterPro" id="IPR023213">
    <property type="entry name" value="CAT-like_dom_sf"/>
</dbReference>